<feature type="compositionally biased region" description="Polar residues" evidence="1">
    <location>
        <begin position="1"/>
        <end position="10"/>
    </location>
</feature>
<comment type="caution">
    <text evidence="3">The sequence shown here is derived from an EMBL/GenBank/DDBJ whole genome shotgun (WGS) entry which is preliminary data.</text>
</comment>
<evidence type="ECO:0000259" key="2">
    <source>
        <dbReference type="SMART" id="SM00444"/>
    </source>
</evidence>
<evidence type="ECO:0000256" key="1">
    <source>
        <dbReference type="SAM" id="MobiDB-lite"/>
    </source>
</evidence>
<dbReference type="SMART" id="SM00444">
    <property type="entry name" value="GYF"/>
    <property type="match status" value="1"/>
</dbReference>
<feature type="compositionally biased region" description="Basic and acidic residues" evidence="1">
    <location>
        <begin position="41"/>
        <end position="56"/>
    </location>
</feature>
<evidence type="ECO:0000313" key="4">
    <source>
        <dbReference type="Proteomes" id="UP001306508"/>
    </source>
</evidence>
<gene>
    <name evidence="3" type="ORF">RI543_005101</name>
</gene>
<evidence type="ECO:0000313" key="3">
    <source>
        <dbReference type="EMBL" id="KAK5773584.1"/>
    </source>
</evidence>
<dbReference type="Gene3D" id="3.30.1490.40">
    <property type="match status" value="1"/>
</dbReference>
<protein>
    <recommendedName>
        <fullName evidence="2">GYF domain-containing protein</fullName>
    </recommendedName>
</protein>
<reference evidence="4" key="1">
    <citation type="submission" date="2023-07" db="EMBL/GenBank/DDBJ databases">
        <title>A draft genome of Kazachstania heterogenica Y-27499.</title>
        <authorList>
            <person name="Donic C."/>
            <person name="Kralova J.S."/>
            <person name="Fidel L."/>
            <person name="Ben-Dor S."/>
            <person name="Jung S."/>
        </authorList>
    </citation>
    <scope>NUCLEOTIDE SEQUENCE [LARGE SCALE GENOMIC DNA]</scope>
    <source>
        <strain evidence="4">Y27499</strain>
    </source>
</reference>
<dbReference type="AlphaFoldDB" id="A0AAN7VYA9"/>
<dbReference type="InterPro" id="IPR003169">
    <property type="entry name" value="GYF"/>
</dbReference>
<dbReference type="Pfam" id="PF02213">
    <property type="entry name" value="GYF"/>
    <property type="match status" value="1"/>
</dbReference>
<name>A0AAN7VYA9_9SACH</name>
<organism evidence="3 4">
    <name type="scientific">Arxiozyma heterogenica</name>
    <dbReference type="NCBI Taxonomy" id="278026"/>
    <lineage>
        <taxon>Eukaryota</taxon>
        <taxon>Fungi</taxon>
        <taxon>Dikarya</taxon>
        <taxon>Ascomycota</taxon>
        <taxon>Saccharomycotina</taxon>
        <taxon>Saccharomycetes</taxon>
        <taxon>Saccharomycetales</taxon>
        <taxon>Saccharomycetaceae</taxon>
        <taxon>Arxiozyma</taxon>
    </lineage>
</organism>
<feature type="region of interest" description="Disordered" evidence="1">
    <location>
        <begin position="29"/>
        <end position="80"/>
    </location>
</feature>
<dbReference type="EMBL" id="JAWIZZ010000073">
    <property type="protein sequence ID" value="KAK5773584.1"/>
    <property type="molecule type" value="Genomic_DNA"/>
</dbReference>
<feature type="region of interest" description="Disordered" evidence="1">
    <location>
        <begin position="1"/>
        <end position="20"/>
    </location>
</feature>
<keyword evidence="4" id="KW-1185">Reference proteome</keyword>
<proteinExistence type="predicted"/>
<sequence length="318" mass="37458">MIEGFSSDNEGQPVRKKFKNNLSTINIEYNLDPSSEEEDAHFDSSEPDNLKDHEDNIMSAEKFNSENSIHQERKESNDETVNLSFLKDNKMKIFNTKHGTTADHFDKQGSYVSQYDPNDSGDEDEDDIFQGGSVNKLEEIQKVAEAHKIQLLMLKKRERQVAKNRRKYMLDEALLRLYYFTKNEYTVLETLSYFNSLRKSSTNDIEISTFSNAIDLLTDLIEILEKKGIEDVYELTRPKIKKLLDEEESLSGISNINKDDKVWSFKWINDLQKIHEFYSNYEMNYWKHNYFKGKVIVKYKEDDDIPKNWIHISCITFM</sequence>
<feature type="domain" description="GYF" evidence="2">
    <location>
        <begin position="261"/>
        <end position="318"/>
    </location>
</feature>
<dbReference type="InterPro" id="IPR035445">
    <property type="entry name" value="GYF-like_dom_sf"/>
</dbReference>
<accession>A0AAN7VYA9</accession>
<dbReference type="Proteomes" id="UP001306508">
    <property type="component" value="Unassembled WGS sequence"/>
</dbReference>